<comment type="caution">
    <text evidence="1">The sequence shown here is derived from an EMBL/GenBank/DDBJ whole genome shotgun (WGS) entry which is preliminary data.</text>
</comment>
<proteinExistence type="predicted"/>
<reference evidence="1 2" key="1">
    <citation type="journal article" date="2019" name="Commun. Biol.">
        <title>The bagworm genome reveals a unique fibroin gene that provides high tensile strength.</title>
        <authorList>
            <person name="Kono N."/>
            <person name="Nakamura H."/>
            <person name="Ohtoshi R."/>
            <person name="Tomita M."/>
            <person name="Numata K."/>
            <person name="Arakawa K."/>
        </authorList>
    </citation>
    <scope>NUCLEOTIDE SEQUENCE [LARGE SCALE GENOMIC DNA]</scope>
</reference>
<organism evidence="1 2">
    <name type="scientific">Eumeta variegata</name>
    <name type="common">Bagworm moth</name>
    <name type="synonym">Eumeta japonica</name>
    <dbReference type="NCBI Taxonomy" id="151549"/>
    <lineage>
        <taxon>Eukaryota</taxon>
        <taxon>Metazoa</taxon>
        <taxon>Ecdysozoa</taxon>
        <taxon>Arthropoda</taxon>
        <taxon>Hexapoda</taxon>
        <taxon>Insecta</taxon>
        <taxon>Pterygota</taxon>
        <taxon>Neoptera</taxon>
        <taxon>Endopterygota</taxon>
        <taxon>Lepidoptera</taxon>
        <taxon>Glossata</taxon>
        <taxon>Ditrysia</taxon>
        <taxon>Tineoidea</taxon>
        <taxon>Psychidae</taxon>
        <taxon>Oiketicinae</taxon>
        <taxon>Eumeta</taxon>
    </lineage>
</organism>
<dbReference type="Proteomes" id="UP000299102">
    <property type="component" value="Unassembled WGS sequence"/>
</dbReference>
<evidence type="ECO:0000313" key="1">
    <source>
        <dbReference type="EMBL" id="GBP76977.1"/>
    </source>
</evidence>
<name>A0A4C1YRC3_EUMVA</name>
<evidence type="ECO:0000313" key="2">
    <source>
        <dbReference type="Proteomes" id="UP000299102"/>
    </source>
</evidence>
<dbReference type="EMBL" id="BGZK01001312">
    <property type="protein sequence ID" value="GBP76977.1"/>
    <property type="molecule type" value="Genomic_DNA"/>
</dbReference>
<keyword evidence="2" id="KW-1185">Reference proteome</keyword>
<gene>
    <name evidence="1" type="ORF">EVAR_63324_1</name>
</gene>
<accession>A0A4C1YRC3</accession>
<dbReference type="AlphaFoldDB" id="A0A4C1YRC3"/>
<sequence length="102" mass="11831">MDRLDSFSLLHFVPVNDSSGGPLLPLYPHCYSMILHPLLSPYSSHSYLYQICYSYPNINNALMLLKSRECPWVEVSTCCVVVRILVFPYKMLRKEKLENALF</sequence>
<protein>
    <submittedName>
        <fullName evidence="1">Uncharacterized protein</fullName>
    </submittedName>
</protein>